<sequence>MEFNGTFELEDTTVDEVWLALSDPVMIENALPGCQFLVPVEDEDVDFDALREEHGDRDVDPTSDPEVIANRAFEEGQTYATVIGISIGPVNPTFETVVTIDHREQPEMKASGEGSAGDSSFEMNAWMDLDETDDGVEVDWRAEAEVFGRIASMGQRVINPAANQVVKRFFSSVQSEIRDREIADSEAMDAEGDGTAETEESNDGGIVDRILGRSRSN</sequence>
<proteinExistence type="predicted"/>
<feature type="region of interest" description="Disordered" evidence="1">
    <location>
        <begin position="180"/>
        <end position="217"/>
    </location>
</feature>
<dbReference type="PANTHER" id="PTHR38588">
    <property type="entry name" value="BLL0334 PROTEIN"/>
    <property type="match status" value="1"/>
</dbReference>
<evidence type="ECO:0000313" key="3">
    <source>
        <dbReference type="Proteomes" id="UP000011566"/>
    </source>
</evidence>
<accession>M0LX82</accession>
<dbReference type="Proteomes" id="UP000011566">
    <property type="component" value="Unassembled WGS sequence"/>
</dbReference>
<dbReference type="InterPro" id="IPR010419">
    <property type="entry name" value="CO_DH_gsu"/>
</dbReference>
<gene>
    <name evidence="2" type="ORF">C447_10705</name>
</gene>
<protein>
    <submittedName>
        <fullName evidence="2">Carbon monoxide dehydrogenase subunit G</fullName>
    </submittedName>
</protein>
<dbReference type="PATRIC" id="fig|1132509.6.peg.2418"/>
<organism evidence="2 3">
    <name type="scientific">Halococcus hamelinensis 100A6</name>
    <dbReference type="NCBI Taxonomy" id="1132509"/>
    <lineage>
        <taxon>Archaea</taxon>
        <taxon>Methanobacteriati</taxon>
        <taxon>Methanobacteriota</taxon>
        <taxon>Stenosarchaea group</taxon>
        <taxon>Halobacteria</taxon>
        <taxon>Halobacteriales</taxon>
        <taxon>Halococcaceae</taxon>
        <taxon>Halococcus</taxon>
    </lineage>
</organism>
<feature type="compositionally biased region" description="Acidic residues" evidence="1">
    <location>
        <begin position="184"/>
        <end position="202"/>
    </location>
</feature>
<dbReference type="SUPFAM" id="SSF55961">
    <property type="entry name" value="Bet v1-like"/>
    <property type="match status" value="1"/>
</dbReference>
<dbReference type="AlphaFoldDB" id="M0LX82"/>
<keyword evidence="3" id="KW-1185">Reference proteome</keyword>
<dbReference type="EMBL" id="AOMB01000031">
    <property type="protein sequence ID" value="EMA38192.1"/>
    <property type="molecule type" value="Genomic_DNA"/>
</dbReference>
<dbReference type="PANTHER" id="PTHR38588:SF1">
    <property type="entry name" value="BLL0334 PROTEIN"/>
    <property type="match status" value="1"/>
</dbReference>
<reference evidence="2 3" key="1">
    <citation type="journal article" date="2014" name="PLoS Genet.">
        <title>Phylogenetically driven sequencing of extremely halophilic archaea reveals strategies for static and dynamic osmo-response.</title>
        <authorList>
            <person name="Becker E.A."/>
            <person name="Seitzer P.M."/>
            <person name="Tritt A."/>
            <person name="Larsen D."/>
            <person name="Krusor M."/>
            <person name="Yao A.I."/>
            <person name="Wu D."/>
            <person name="Madern D."/>
            <person name="Eisen J.A."/>
            <person name="Darling A.E."/>
            <person name="Facciotti M.T."/>
        </authorList>
    </citation>
    <scope>NUCLEOTIDE SEQUENCE [LARGE SCALE GENOMIC DNA]</scope>
    <source>
        <strain evidence="2 3">100A6</strain>
    </source>
</reference>
<evidence type="ECO:0000313" key="2">
    <source>
        <dbReference type="EMBL" id="EMA38192.1"/>
    </source>
</evidence>
<dbReference type="OrthoDB" id="194810at2157"/>
<dbReference type="Pfam" id="PF06240">
    <property type="entry name" value="COXG"/>
    <property type="match status" value="1"/>
</dbReference>
<dbReference type="InterPro" id="IPR023393">
    <property type="entry name" value="START-like_dom_sf"/>
</dbReference>
<evidence type="ECO:0000256" key="1">
    <source>
        <dbReference type="SAM" id="MobiDB-lite"/>
    </source>
</evidence>
<dbReference type="Gene3D" id="3.30.530.20">
    <property type="match status" value="1"/>
</dbReference>
<dbReference type="eggNOG" id="arCOG01927">
    <property type="taxonomic scope" value="Archaea"/>
</dbReference>
<dbReference type="RefSeq" id="WP_007693696.1">
    <property type="nucleotide sequence ID" value="NZ_AJRK01000385.1"/>
</dbReference>
<name>M0LX82_9EURY</name>
<comment type="caution">
    <text evidence="2">The sequence shown here is derived from an EMBL/GenBank/DDBJ whole genome shotgun (WGS) entry which is preliminary data.</text>
</comment>